<comment type="caution">
    <text evidence="5">The sequence shown here is derived from an EMBL/GenBank/DDBJ whole genome shotgun (WGS) entry which is preliminary data.</text>
</comment>
<keyword evidence="2 5" id="KW-0560">Oxidoreductase</keyword>
<dbReference type="InterPro" id="IPR036291">
    <property type="entry name" value="NAD(P)-bd_dom_sf"/>
</dbReference>
<evidence type="ECO:0000313" key="6">
    <source>
        <dbReference type="Proteomes" id="UP000590442"/>
    </source>
</evidence>
<dbReference type="SUPFAM" id="SSF55347">
    <property type="entry name" value="Glyceraldehyde-3-phosphate dehydrogenase-like, C-terminal domain"/>
    <property type="match status" value="1"/>
</dbReference>
<comment type="similarity">
    <text evidence="1">Belongs to the Gfo/Idh/MocA family.</text>
</comment>
<protein>
    <submittedName>
        <fullName evidence="5">Glucose-fructose oxidoreductase</fullName>
        <ecNumber evidence="5">1.1.99.28</ecNumber>
    </submittedName>
</protein>
<dbReference type="Gene3D" id="3.40.50.720">
    <property type="entry name" value="NAD(P)-binding Rossmann-like Domain"/>
    <property type="match status" value="1"/>
</dbReference>
<dbReference type="InterPro" id="IPR050984">
    <property type="entry name" value="Gfo/Idh/MocA_domain"/>
</dbReference>
<feature type="domain" description="Gfo/Idh/MocA-like oxidoreductase N-terminal" evidence="3">
    <location>
        <begin position="35"/>
        <end position="158"/>
    </location>
</feature>
<dbReference type="PRINTS" id="PR01775">
    <property type="entry name" value="GLFROXRDTASE"/>
</dbReference>
<dbReference type="GO" id="GO:0000166">
    <property type="term" value="F:nucleotide binding"/>
    <property type="evidence" value="ECO:0007669"/>
    <property type="project" value="InterPro"/>
</dbReference>
<dbReference type="PANTHER" id="PTHR22604:SF105">
    <property type="entry name" value="TRANS-1,2-DIHYDROBENZENE-1,2-DIOL DEHYDROGENASE"/>
    <property type="match status" value="1"/>
</dbReference>
<evidence type="ECO:0000313" key="5">
    <source>
        <dbReference type="EMBL" id="NJB69849.1"/>
    </source>
</evidence>
<dbReference type="InterPro" id="IPR055170">
    <property type="entry name" value="GFO_IDH_MocA-like_dom"/>
</dbReference>
<dbReference type="Proteomes" id="UP000590442">
    <property type="component" value="Unassembled WGS sequence"/>
</dbReference>
<name>A0A846QZ15_9FLAO</name>
<sequence length="363" mass="40122">MENRRTFIKKSGLLVAASSLPLTAFSIPIQKKKLGVALVGLGYYSRDLLSPALQLTENCELKGIVTGSPEKIPVWKEKYGLKDKNIYNYENMHEMANNDEIDVVYIVLPNTLHKKYTLIAANAGKHVWCEKPMATTVEDCQIMIDACKKNKVQLTIGYRLQHEPVTQKITKWATEKPYGTIKHVFSETGFHNGANDPMHWKIRKEYGGGAMFDMGVYALNASRYVTGLEPIAVSAIQSNTRSHIFDADETTVFNLEFPNEITAACKATFAANIGMLHTICENGSYELKPFQSYSGVKGTTSDGKILNPSEGNQQARQMDDDALAILSGDPNNVLVPGEEGLLDIKVVEAIQKSASKNGERVTI</sequence>
<dbReference type="EMBL" id="JAATJJ010000001">
    <property type="protein sequence ID" value="NJB69849.1"/>
    <property type="molecule type" value="Genomic_DNA"/>
</dbReference>
<organism evidence="5 6">
    <name type="scientific">Saonia flava</name>
    <dbReference type="NCBI Taxonomy" id="523696"/>
    <lineage>
        <taxon>Bacteria</taxon>
        <taxon>Pseudomonadati</taxon>
        <taxon>Bacteroidota</taxon>
        <taxon>Flavobacteriia</taxon>
        <taxon>Flavobacteriales</taxon>
        <taxon>Flavobacteriaceae</taxon>
        <taxon>Saonia</taxon>
    </lineage>
</organism>
<dbReference type="Gene3D" id="3.30.360.10">
    <property type="entry name" value="Dihydrodipicolinate Reductase, domain 2"/>
    <property type="match status" value="1"/>
</dbReference>
<dbReference type="GO" id="GO:0047061">
    <property type="term" value="F:glucose-fructose oxidoreductase activity"/>
    <property type="evidence" value="ECO:0007669"/>
    <property type="project" value="UniProtKB-EC"/>
</dbReference>
<dbReference type="EC" id="1.1.99.28" evidence="5"/>
<reference evidence="5 6" key="1">
    <citation type="submission" date="2020-03" db="EMBL/GenBank/DDBJ databases">
        <title>Genomic Encyclopedia of Type Strains, Phase IV (KMG-IV): sequencing the most valuable type-strain genomes for metagenomic binning, comparative biology and taxonomic classification.</title>
        <authorList>
            <person name="Goeker M."/>
        </authorList>
    </citation>
    <scope>NUCLEOTIDE SEQUENCE [LARGE SCALE GENOMIC DNA]</scope>
    <source>
        <strain evidence="5 6">DSM 29762</strain>
    </source>
</reference>
<evidence type="ECO:0000256" key="2">
    <source>
        <dbReference type="ARBA" id="ARBA00023002"/>
    </source>
</evidence>
<dbReference type="InterPro" id="IPR006311">
    <property type="entry name" value="TAT_signal"/>
</dbReference>
<evidence type="ECO:0000259" key="3">
    <source>
        <dbReference type="Pfam" id="PF01408"/>
    </source>
</evidence>
<feature type="domain" description="GFO/IDH/MocA-like oxidoreductase" evidence="4">
    <location>
        <begin position="167"/>
        <end position="280"/>
    </location>
</feature>
<dbReference type="RefSeq" id="WP_167960163.1">
    <property type="nucleotide sequence ID" value="NZ_JAATJJ010000001.1"/>
</dbReference>
<proteinExistence type="inferred from homology"/>
<dbReference type="InterPro" id="IPR000683">
    <property type="entry name" value="Gfo/Idh/MocA-like_OxRdtase_N"/>
</dbReference>
<dbReference type="SUPFAM" id="SSF51735">
    <property type="entry name" value="NAD(P)-binding Rossmann-fold domains"/>
    <property type="match status" value="1"/>
</dbReference>
<dbReference type="PANTHER" id="PTHR22604">
    <property type="entry name" value="OXIDOREDUCTASES"/>
    <property type="match status" value="1"/>
</dbReference>
<dbReference type="Pfam" id="PF22725">
    <property type="entry name" value="GFO_IDH_MocA_C3"/>
    <property type="match status" value="1"/>
</dbReference>
<gene>
    <name evidence="5" type="ORF">GGR42_000311</name>
</gene>
<dbReference type="Pfam" id="PF01408">
    <property type="entry name" value="GFO_IDH_MocA"/>
    <property type="match status" value="1"/>
</dbReference>
<dbReference type="InterPro" id="IPR008354">
    <property type="entry name" value="Glc-Fru_OxRdtase_bac"/>
</dbReference>
<accession>A0A846QZ15</accession>
<keyword evidence="6" id="KW-1185">Reference proteome</keyword>
<dbReference type="AlphaFoldDB" id="A0A846QZ15"/>
<evidence type="ECO:0000256" key="1">
    <source>
        <dbReference type="ARBA" id="ARBA00010928"/>
    </source>
</evidence>
<evidence type="ECO:0000259" key="4">
    <source>
        <dbReference type="Pfam" id="PF22725"/>
    </source>
</evidence>
<dbReference type="PROSITE" id="PS51318">
    <property type="entry name" value="TAT"/>
    <property type="match status" value="1"/>
</dbReference>